<keyword evidence="6" id="KW-0808">Transferase</keyword>
<accession>A0ABV5WF00</accession>
<keyword evidence="7" id="KW-0663">Pyridoxal phosphate</keyword>
<evidence type="ECO:0000313" key="11">
    <source>
        <dbReference type="EMBL" id="MFB9758915.1"/>
    </source>
</evidence>
<dbReference type="PANTHER" id="PTHR43643">
    <property type="entry name" value="HISTIDINOL-PHOSPHATE AMINOTRANSFERASE 2"/>
    <property type="match status" value="1"/>
</dbReference>
<dbReference type="EMBL" id="JBHMAF010000047">
    <property type="protein sequence ID" value="MFB9758915.1"/>
    <property type="molecule type" value="Genomic_DNA"/>
</dbReference>
<evidence type="ECO:0000256" key="1">
    <source>
        <dbReference type="ARBA" id="ARBA00005011"/>
    </source>
</evidence>
<name>A0ABV5WF00_9BACI</name>
<proteinExistence type="inferred from homology"/>
<evidence type="ECO:0000256" key="5">
    <source>
        <dbReference type="ARBA" id="ARBA00022605"/>
    </source>
</evidence>
<dbReference type="PANTHER" id="PTHR43643:SF6">
    <property type="entry name" value="HISTIDINOL-PHOSPHATE AMINOTRANSFERASE"/>
    <property type="match status" value="1"/>
</dbReference>
<comment type="pathway">
    <text evidence="1">Amino-acid biosynthesis; L-histidine biosynthesis; L-histidine from 5-phospho-alpha-D-ribose 1-diphosphate: step 7/9.</text>
</comment>
<dbReference type="InterPro" id="IPR015424">
    <property type="entry name" value="PyrdxlP-dep_Trfase"/>
</dbReference>
<comment type="similarity">
    <text evidence="2">Belongs to the class-II pyridoxal-phosphate-dependent aminotransferase family. Histidinol-phosphate aminotransferase subfamily.</text>
</comment>
<evidence type="ECO:0000256" key="9">
    <source>
        <dbReference type="ARBA" id="ARBA00047481"/>
    </source>
</evidence>
<protein>
    <recommendedName>
        <fullName evidence="3">histidinol-phosphate transaminase</fullName>
        <ecNumber evidence="3">2.6.1.9</ecNumber>
    </recommendedName>
</protein>
<dbReference type="GO" id="GO:0008483">
    <property type="term" value="F:transaminase activity"/>
    <property type="evidence" value="ECO:0007669"/>
    <property type="project" value="UniProtKB-KW"/>
</dbReference>
<comment type="caution">
    <text evidence="11">The sequence shown here is derived from an EMBL/GenBank/DDBJ whole genome shotgun (WGS) entry which is preliminary data.</text>
</comment>
<evidence type="ECO:0000259" key="10">
    <source>
        <dbReference type="Pfam" id="PF00155"/>
    </source>
</evidence>
<keyword evidence="5" id="KW-0028">Amino-acid biosynthesis</keyword>
<dbReference type="SUPFAM" id="SSF53383">
    <property type="entry name" value="PLP-dependent transferases"/>
    <property type="match status" value="1"/>
</dbReference>
<dbReference type="InterPro" id="IPR050106">
    <property type="entry name" value="HistidinolP_aminotransfase"/>
</dbReference>
<evidence type="ECO:0000256" key="3">
    <source>
        <dbReference type="ARBA" id="ARBA00012748"/>
    </source>
</evidence>
<dbReference type="Pfam" id="PF00155">
    <property type="entry name" value="Aminotran_1_2"/>
    <property type="match status" value="1"/>
</dbReference>
<keyword evidence="4 11" id="KW-0032">Aminotransferase</keyword>
<evidence type="ECO:0000256" key="6">
    <source>
        <dbReference type="ARBA" id="ARBA00022679"/>
    </source>
</evidence>
<sequence>MIQSILKVKEPFNVNMLAQAAATAAITDDNHIQTSQEVNKLGREFLYKAFSILGLHYTESMSNFVLVKIGINAKDIYEKLLAKGIIVRYGGAWGLPEYVRVSVSTREENAILVGVMSFILQDNH</sequence>
<dbReference type="RefSeq" id="WP_379949204.1">
    <property type="nucleotide sequence ID" value="NZ_JBHMAF010000047.1"/>
</dbReference>
<evidence type="ECO:0000256" key="2">
    <source>
        <dbReference type="ARBA" id="ARBA00007970"/>
    </source>
</evidence>
<reference evidence="11 12" key="1">
    <citation type="submission" date="2024-09" db="EMBL/GenBank/DDBJ databases">
        <authorList>
            <person name="Sun Q."/>
            <person name="Mori K."/>
        </authorList>
    </citation>
    <scope>NUCLEOTIDE SEQUENCE [LARGE SCALE GENOMIC DNA]</scope>
    <source>
        <strain evidence="11 12">JCM 11201</strain>
    </source>
</reference>
<organism evidence="11 12">
    <name type="scientific">Ectobacillus funiculus</name>
    <dbReference type="NCBI Taxonomy" id="137993"/>
    <lineage>
        <taxon>Bacteria</taxon>
        <taxon>Bacillati</taxon>
        <taxon>Bacillota</taxon>
        <taxon>Bacilli</taxon>
        <taxon>Bacillales</taxon>
        <taxon>Bacillaceae</taxon>
        <taxon>Ectobacillus</taxon>
    </lineage>
</organism>
<dbReference type="EC" id="2.6.1.9" evidence="3"/>
<keyword evidence="12" id="KW-1185">Reference proteome</keyword>
<keyword evidence="8" id="KW-0368">Histidine biosynthesis</keyword>
<evidence type="ECO:0000256" key="7">
    <source>
        <dbReference type="ARBA" id="ARBA00022898"/>
    </source>
</evidence>
<evidence type="ECO:0000256" key="4">
    <source>
        <dbReference type="ARBA" id="ARBA00022576"/>
    </source>
</evidence>
<gene>
    <name evidence="11" type="ORF">ACFFMS_10620</name>
</gene>
<evidence type="ECO:0000313" key="12">
    <source>
        <dbReference type="Proteomes" id="UP001589609"/>
    </source>
</evidence>
<dbReference type="InterPro" id="IPR015422">
    <property type="entry name" value="PyrdxlP-dep_Trfase_small"/>
</dbReference>
<evidence type="ECO:0000256" key="8">
    <source>
        <dbReference type="ARBA" id="ARBA00023102"/>
    </source>
</evidence>
<dbReference type="Gene3D" id="3.90.1150.10">
    <property type="entry name" value="Aspartate Aminotransferase, domain 1"/>
    <property type="match status" value="1"/>
</dbReference>
<comment type="catalytic activity">
    <reaction evidence="9">
        <text>L-histidinol phosphate + 2-oxoglutarate = 3-(imidazol-4-yl)-2-oxopropyl phosphate + L-glutamate</text>
        <dbReference type="Rhea" id="RHEA:23744"/>
        <dbReference type="ChEBI" id="CHEBI:16810"/>
        <dbReference type="ChEBI" id="CHEBI:29985"/>
        <dbReference type="ChEBI" id="CHEBI:57766"/>
        <dbReference type="ChEBI" id="CHEBI:57980"/>
        <dbReference type="EC" id="2.6.1.9"/>
    </reaction>
</comment>
<feature type="domain" description="Aminotransferase class I/classII large" evidence="10">
    <location>
        <begin position="2"/>
        <end position="113"/>
    </location>
</feature>
<dbReference type="Proteomes" id="UP001589609">
    <property type="component" value="Unassembled WGS sequence"/>
</dbReference>
<dbReference type="InterPro" id="IPR004839">
    <property type="entry name" value="Aminotransferase_I/II_large"/>
</dbReference>